<evidence type="ECO:0000256" key="11">
    <source>
        <dbReference type="ARBA" id="ARBA00037975"/>
    </source>
</evidence>
<comment type="caution">
    <text evidence="14">The sequence shown here is derived from an EMBL/GenBank/DDBJ whole genome shotgun (WGS) entry which is preliminary data.</text>
</comment>
<dbReference type="AlphaFoldDB" id="A0A1J5PI22"/>
<comment type="subcellular location">
    <subcellularLocation>
        <location evidence="1">Cell membrane</location>
        <topology evidence="1">Multi-pass membrane protein</topology>
    </subcellularLocation>
</comment>
<dbReference type="InterPro" id="IPR016174">
    <property type="entry name" value="Di-haem_cyt_TM"/>
</dbReference>
<keyword evidence="3" id="KW-1003">Cell membrane</keyword>
<dbReference type="GO" id="GO:0020037">
    <property type="term" value="F:heme binding"/>
    <property type="evidence" value="ECO:0007669"/>
    <property type="project" value="TreeGrafter"/>
</dbReference>
<evidence type="ECO:0000256" key="1">
    <source>
        <dbReference type="ARBA" id="ARBA00004651"/>
    </source>
</evidence>
<evidence type="ECO:0000256" key="5">
    <source>
        <dbReference type="ARBA" id="ARBA00022692"/>
    </source>
</evidence>
<dbReference type="InterPro" id="IPR011577">
    <property type="entry name" value="Cyt_b561_bac/Ni-Hgenase"/>
</dbReference>
<feature type="transmembrane region" description="Helical" evidence="12">
    <location>
        <begin position="58"/>
        <end position="76"/>
    </location>
</feature>
<keyword evidence="9" id="KW-0408">Iron</keyword>
<keyword evidence="7" id="KW-0249">Electron transport</keyword>
<evidence type="ECO:0000256" key="7">
    <source>
        <dbReference type="ARBA" id="ARBA00022982"/>
    </source>
</evidence>
<dbReference type="EMBL" id="MLJW01003814">
    <property type="protein sequence ID" value="OIQ71249.1"/>
    <property type="molecule type" value="Genomic_DNA"/>
</dbReference>
<keyword evidence="8 12" id="KW-1133">Transmembrane helix</keyword>
<dbReference type="InterPro" id="IPR052168">
    <property type="entry name" value="Cytochrome_b561_oxidase"/>
</dbReference>
<evidence type="ECO:0000259" key="13">
    <source>
        <dbReference type="Pfam" id="PF01292"/>
    </source>
</evidence>
<organism evidence="14">
    <name type="scientific">mine drainage metagenome</name>
    <dbReference type="NCBI Taxonomy" id="410659"/>
    <lineage>
        <taxon>unclassified sequences</taxon>
        <taxon>metagenomes</taxon>
        <taxon>ecological metagenomes</taxon>
    </lineage>
</organism>
<dbReference type="PANTHER" id="PTHR30529:SF3">
    <property type="entry name" value="CYTOCHROME B561 HOMOLOG 1"/>
    <property type="match status" value="1"/>
</dbReference>
<keyword evidence="6" id="KW-0479">Metal-binding</keyword>
<evidence type="ECO:0000256" key="12">
    <source>
        <dbReference type="SAM" id="Phobius"/>
    </source>
</evidence>
<dbReference type="Pfam" id="PF01292">
    <property type="entry name" value="Ni_hydr_CYTB"/>
    <property type="match status" value="1"/>
</dbReference>
<feature type="domain" description="Cytochrome b561 bacterial/Ni-hydrogenase" evidence="13">
    <location>
        <begin position="1"/>
        <end position="87"/>
    </location>
</feature>
<evidence type="ECO:0000256" key="6">
    <source>
        <dbReference type="ARBA" id="ARBA00022723"/>
    </source>
</evidence>
<evidence type="ECO:0000256" key="3">
    <source>
        <dbReference type="ARBA" id="ARBA00022475"/>
    </source>
</evidence>
<dbReference type="SUPFAM" id="SSF81342">
    <property type="entry name" value="Transmembrane di-heme cytochromes"/>
    <property type="match status" value="1"/>
</dbReference>
<evidence type="ECO:0000256" key="10">
    <source>
        <dbReference type="ARBA" id="ARBA00023136"/>
    </source>
</evidence>
<keyword evidence="10 12" id="KW-0472">Membrane</keyword>
<accession>A0A1J5PI22</accession>
<keyword evidence="2" id="KW-0813">Transport</keyword>
<keyword evidence="5 12" id="KW-0812">Transmembrane</keyword>
<dbReference type="PANTHER" id="PTHR30529">
    <property type="entry name" value="CYTOCHROME B561"/>
    <property type="match status" value="1"/>
</dbReference>
<evidence type="ECO:0000313" key="14">
    <source>
        <dbReference type="EMBL" id="OIQ71249.1"/>
    </source>
</evidence>
<evidence type="ECO:0000256" key="4">
    <source>
        <dbReference type="ARBA" id="ARBA00022617"/>
    </source>
</evidence>
<name>A0A1J5PI22_9ZZZZ</name>
<gene>
    <name evidence="14" type="ORF">GALL_471350</name>
</gene>
<sequence>MHMTLYVLMIGLPLAGWLVLSAKGKPIPFYGLQLPALIGKSKSVADLAMEVHETGGNVGYFIIGLHASAALFHHFLTKDNTLLRMLPNRK</sequence>
<dbReference type="GO" id="GO:0009055">
    <property type="term" value="F:electron transfer activity"/>
    <property type="evidence" value="ECO:0007669"/>
    <property type="project" value="InterPro"/>
</dbReference>
<comment type="similarity">
    <text evidence="11">Belongs to the cytochrome b561 family.</text>
</comment>
<dbReference type="GO" id="GO:0046872">
    <property type="term" value="F:metal ion binding"/>
    <property type="evidence" value="ECO:0007669"/>
    <property type="project" value="UniProtKB-KW"/>
</dbReference>
<reference evidence="14" key="1">
    <citation type="submission" date="2016-10" db="EMBL/GenBank/DDBJ databases">
        <title>Sequence of Gallionella enrichment culture.</title>
        <authorList>
            <person name="Poehlein A."/>
            <person name="Muehling M."/>
            <person name="Daniel R."/>
        </authorList>
    </citation>
    <scope>NUCLEOTIDE SEQUENCE</scope>
</reference>
<proteinExistence type="inferred from homology"/>
<dbReference type="GO" id="GO:0005886">
    <property type="term" value="C:plasma membrane"/>
    <property type="evidence" value="ECO:0007669"/>
    <property type="project" value="UniProtKB-SubCell"/>
</dbReference>
<evidence type="ECO:0000256" key="2">
    <source>
        <dbReference type="ARBA" id="ARBA00022448"/>
    </source>
</evidence>
<protein>
    <recommendedName>
        <fullName evidence="13">Cytochrome b561 bacterial/Ni-hydrogenase domain-containing protein</fullName>
    </recommendedName>
</protein>
<evidence type="ECO:0000256" key="9">
    <source>
        <dbReference type="ARBA" id="ARBA00023004"/>
    </source>
</evidence>
<dbReference type="GO" id="GO:0022904">
    <property type="term" value="P:respiratory electron transport chain"/>
    <property type="evidence" value="ECO:0007669"/>
    <property type="project" value="InterPro"/>
</dbReference>
<keyword evidence="4" id="KW-0349">Heme</keyword>
<evidence type="ECO:0000256" key="8">
    <source>
        <dbReference type="ARBA" id="ARBA00022989"/>
    </source>
</evidence>